<name>A0A653BWR2_CALMS</name>
<gene>
    <name evidence="2" type="ORF">CALMAC_LOCUS4329</name>
</gene>
<dbReference type="Pfam" id="PF18701">
    <property type="entry name" value="DUF5641"/>
    <property type="match status" value="1"/>
</dbReference>
<protein>
    <recommendedName>
        <fullName evidence="1">Integrase catalytic domain-containing protein</fullName>
    </recommendedName>
</protein>
<dbReference type="InterPro" id="IPR012337">
    <property type="entry name" value="RNaseH-like_sf"/>
</dbReference>
<proteinExistence type="predicted"/>
<dbReference type="GO" id="GO:0042575">
    <property type="term" value="C:DNA polymerase complex"/>
    <property type="evidence" value="ECO:0007669"/>
    <property type="project" value="UniProtKB-ARBA"/>
</dbReference>
<organism evidence="2 3">
    <name type="scientific">Callosobruchus maculatus</name>
    <name type="common">Southern cowpea weevil</name>
    <name type="synonym">Pulse bruchid</name>
    <dbReference type="NCBI Taxonomy" id="64391"/>
    <lineage>
        <taxon>Eukaryota</taxon>
        <taxon>Metazoa</taxon>
        <taxon>Ecdysozoa</taxon>
        <taxon>Arthropoda</taxon>
        <taxon>Hexapoda</taxon>
        <taxon>Insecta</taxon>
        <taxon>Pterygota</taxon>
        <taxon>Neoptera</taxon>
        <taxon>Endopterygota</taxon>
        <taxon>Coleoptera</taxon>
        <taxon>Polyphaga</taxon>
        <taxon>Cucujiformia</taxon>
        <taxon>Chrysomeloidea</taxon>
        <taxon>Chrysomelidae</taxon>
        <taxon>Bruchinae</taxon>
        <taxon>Bruchini</taxon>
        <taxon>Callosobruchus</taxon>
    </lineage>
</organism>
<dbReference type="PANTHER" id="PTHR47331">
    <property type="entry name" value="PHD-TYPE DOMAIN-CONTAINING PROTEIN"/>
    <property type="match status" value="1"/>
</dbReference>
<dbReference type="SUPFAM" id="SSF56672">
    <property type="entry name" value="DNA/RNA polymerases"/>
    <property type="match status" value="1"/>
</dbReference>
<evidence type="ECO:0000313" key="2">
    <source>
        <dbReference type="EMBL" id="VEN40019.1"/>
    </source>
</evidence>
<dbReference type="Pfam" id="PF05380">
    <property type="entry name" value="Peptidase_A17"/>
    <property type="match status" value="1"/>
</dbReference>
<dbReference type="GO" id="GO:0015074">
    <property type="term" value="P:DNA integration"/>
    <property type="evidence" value="ECO:0007669"/>
    <property type="project" value="InterPro"/>
</dbReference>
<dbReference type="SUPFAM" id="SSF53098">
    <property type="entry name" value="Ribonuclease H-like"/>
    <property type="match status" value="1"/>
</dbReference>
<dbReference type="InterPro" id="IPR008042">
    <property type="entry name" value="Retrotrans_Pao"/>
</dbReference>
<dbReference type="EMBL" id="CAACVG010006237">
    <property type="protein sequence ID" value="VEN40019.1"/>
    <property type="molecule type" value="Genomic_DNA"/>
</dbReference>
<feature type="non-terminal residue" evidence="2">
    <location>
        <position position="1"/>
    </location>
</feature>
<accession>A0A653BWR2</accession>
<dbReference type="InterPro" id="IPR036397">
    <property type="entry name" value="RNaseH_sf"/>
</dbReference>
<dbReference type="AlphaFoldDB" id="A0A653BWR2"/>
<dbReference type="PROSITE" id="PS50994">
    <property type="entry name" value="INTEGRASE"/>
    <property type="match status" value="1"/>
</dbReference>
<keyword evidence="3" id="KW-1185">Reference proteome</keyword>
<dbReference type="InterPro" id="IPR040676">
    <property type="entry name" value="DUF5641"/>
</dbReference>
<sequence length="1099" mass="125191">SDQVVLGTENISCDLSQNPEDIYVEQQFSKEHSRDSTGRYIVTYPFKPNFELGDSREQAIRRFLNLESKLNRHCQLKQDYHEFMTEYESLGHMTCLGELDTVESKYTIPHFCILRPSSTSTKLRVVFDASSKTTNHNSLNHVLYAGPKLQSDINEILINFRLHKIGLSSDICKMFRMILVNTSQRPYQHILWRFSQNEPLKVYELNTLTYGIASSPYLSIRVLHQLADDSMKNFPIAATVLKRGFFVDNLLWSVETDEEAFQLQDELIALLRSGGFELHKWASNCLPLLERVPGKLREMPVAFEDDKDLSIKVLGLQWLPLEDVFTFATLSASSTNTKRGVLSQIGRQFDPLGFVAPCIFYAKCFMQKLWMLKLGWDDQLPPHLSKEWHAYTSELHLLSNFKHERKVTARQYSYHQILGFCDASTLGYAAVIYLRSSNGRGDVKVSLLIAKSKVAPLKTISIPRLELLAAHLLAKLVKYTKSLLSDGLTIHDTYLFSDSSVVLAWLNTPCYHLKTFVATRVSKILDSVDPDCWFHVNGGVCNPADICSRGALPSTLLSMPEWLTGASWMYSPQTEWPIKSHSDFTSRDLPELKRSNVVLIQSCQTDSKADSRSYIYELSEKYSSFTKLQRVLAKCIQFFHNCKSTKSSRVYGSPSLSAMKRAQDALVKAVQNEHFSSDIEALQKGYNCSQSLRKLSPFLDELGFLRVGGRLAQSNLPYQKRHPLLLPKRCNFTRILIDHFHKSYLHAGPRTLQSIISQKYWIISARSVIRSQFSKCISCFKVNPPSLQPIMGNLPKFRSQGIHPFHTVGVDIGGPFYTKENNRRNAKISKAYLCMFVCFATRAVHIESLTALTTDCFMATLDRFTARRGLCHTIVSDNGKNFVAAGRQLADVLKFFRENSDKIGNQLVSREITWKYNPPTGSHFGGMYESAIKSAKLHLKRVVGNTVLSFEELTTLFARVEAVLNSRPLCSMSTDPSEFEALTPGHFLVGRELLSVPEYEFTDEPTNRLSRWQLVQQASQRFWNLWRQDYLHTLQQKQRWLSKCRDLKEGELVLIHSNAPPLQWQLGRVTKVYPGTDGSVRVVKVRTRSKNKIGAPCVC</sequence>
<dbReference type="Proteomes" id="UP000410492">
    <property type="component" value="Unassembled WGS sequence"/>
</dbReference>
<dbReference type="GO" id="GO:0003676">
    <property type="term" value="F:nucleic acid binding"/>
    <property type="evidence" value="ECO:0007669"/>
    <property type="project" value="InterPro"/>
</dbReference>
<dbReference type="InterPro" id="IPR043502">
    <property type="entry name" value="DNA/RNA_pol_sf"/>
</dbReference>
<dbReference type="OrthoDB" id="6736537at2759"/>
<dbReference type="GO" id="GO:0071897">
    <property type="term" value="P:DNA biosynthetic process"/>
    <property type="evidence" value="ECO:0007669"/>
    <property type="project" value="UniProtKB-ARBA"/>
</dbReference>
<dbReference type="PANTHER" id="PTHR47331:SF4">
    <property type="entry name" value="PEPTIDASE S1 DOMAIN-CONTAINING PROTEIN"/>
    <property type="match status" value="1"/>
</dbReference>
<evidence type="ECO:0000313" key="3">
    <source>
        <dbReference type="Proteomes" id="UP000410492"/>
    </source>
</evidence>
<dbReference type="Gene3D" id="3.30.420.10">
    <property type="entry name" value="Ribonuclease H-like superfamily/Ribonuclease H"/>
    <property type="match status" value="1"/>
</dbReference>
<feature type="domain" description="Integrase catalytic" evidence="1">
    <location>
        <begin position="800"/>
        <end position="992"/>
    </location>
</feature>
<dbReference type="InterPro" id="IPR001584">
    <property type="entry name" value="Integrase_cat-core"/>
</dbReference>
<reference evidence="2 3" key="1">
    <citation type="submission" date="2019-01" db="EMBL/GenBank/DDBJ databases">
        <authorList>
            <person name="Sayadi A."/>
        </authorList>
    </citation>
    <scope>NUCLEOTIDE SEQUENCE [LARGE SCALE GENOMIC DNA]</scope>
</reference>
<evidence type="ECO:0000259" key="1">
    <source>
        <dbReference type="PROSITE" id="PS50994"/>
    </source>
</evidence>